<sequence length="199" mass="21157">MCQGIQYTAQGLMLKEWPEKLEVFKVCMINPQMVEHLVNMGIQMVRIGNETNPRADHRKYLEEFCATLRDNSYCAVVRFGPDVPPPFPGLLVTYFRNMLVALPFVANQFTSNVLAMLRQPGVSNSASAAAPGPVAVPAQVPVATTSQLTPQQAAAGLPVSGLGAAALMRNASLGGPNATAAAHQMMSPLQAAAVQPNIA</sequence>
<name>A0ACC1KRN2_9FUNG</name>
<dbReference type="Proteomes" id="UP001140087">
    <property type="component" value="Unassembled WGS sequence"/>
</dbReference>
<dbReference type="EMBL" id="JANBUN010002848">
    <property type="protein sequence ID" value="KAJ2793527.1"/>
    <property type="molecule type" value="Genomic_DNA"/>
</dbReference>
<proteinExistence type="predicted"/>
<accession>A0ACC1KRN2</accession>
<gene>
    <name evidence="1" type="ORF">H4R21_005862</name>
</gene>
<feature type="non-terminal residue" evidence="1">
    <location>
        <position position="199"/>
    </location>
</feature>
<protein>
    <submittedName>
        <fullName evidence="1">Uncharacterized protein</fullName>
    </submittedName>
</protein>
<organism evidence="1 2">
    <name type="scientific">Coemansia helicoidea</name>
    <dbReference type="NCBI Taxonomy" id="1286919"/>
    <lineage>
        <taxon>Eukaryota</taxon>
        <taxon>Fungi</taxon>
        <taxon>Fungi incertae sedis</taxon>
        <taxon>Zoopagomycota</taxon>
        <taxon>Kickxellomycotina</taxon>
        <taxon>Kickxellomycetes</taxon>
        <taxon>Kickxellales</taxon>
        <taxon>Kickxellaceae</taxon>
        <taxon>Coemansia</taxon>
    </lineage>
</organism>
<comment type="caution">
    <text evidence="1">The sequence shown here is derived from an EMBL/GenBank/DDBJ whole genome shotgun (WGS) entry which is preliminary data.</text>
</comment>
<keyword evidence="2" id="KW-1185">Reference proteome</keyword>
<evidence type="ECO:0000313" key="2">
    <source>
        <dbReference type="Proteomes" id="UP001140087"/>
    </source>
</evidence>
<reference evidence="1" key="1">
    <citation type="submission" date="2022-07" db="EMBL/GenBank/DDBJ databases">
        <title>Phylogenomic reconstructions and comparative analyses of Kickxellomycotina fungi.</title>
        <authorList>
            <person name="Reynolds N.K."/>
            <person name="Stajich J.E."/>
            <person name="Barry K."/>
            <person name="Grigoriev I.V."/>
            <person name="Crous P."/>
            <person name="Smith M.E."/>
        </authorList>
    </citation>
    <scope>NUCLEOTIDE SEQUENCE</scope>
    <source>
        <strain evidence="1">BCRC 34780</strain>
    </source>
</reference>
<evidence type="ECO:0000313" key="1">
    <source>
        <dbReference type="EMBL" id="KAJ2793527.1"/>
    </source>
</evidence>